<accession>A0A2L0IDY4</accession>
<dbReference type="InterPro" id="IPR011006">
    <property type="entry name" value="CheY-like_superfamily"/>
</dbReference>
<evidence type="ECO:0000256" key="3">
    <source>
        <dbReference type="ARBA" id="ARBA00023125"/>
    </source>
</evidence>
<dbReference type="PRINTS" id="PR00038">
    <property type="entry name" value="HTHLUXR"/>
</dbReference>
<keyword evidence="3 7" id="KW-0238">DNA-binding</keyword>
<dbReference type="SUPFAM" id="SSF46894">
    <property type="entry name" value="C-terminal effector domain of the bipartite response regulators"/>
    <property type="match status" value="1"/>
</dbReference>
<dbReference type="InterPro" id="IPR001789">
    <property type="entry name" value="Sig_transdc_resp-reg_receiver"/>
</dbReference>
<evidence type="ECO:0000313" key="7">
    <source>
        <dbReference type="EMBL" id="AUX92821.1"/>
    </source>
</evidence>
<evidence type="ECO:0000259" key="6">
    <source>
        <dbReference type="PROSITE" id="PS50110"/>
    </source>
</evidence>
<dbReference type="InterPro" id="IPR000792">
    <property type="entry name" value="Tscrpt_reg_LuxR_C"/>
</dbReference>
<dbReference type="GO" id="GO:0006355">
    <property type="term" value="P:regulation of DNA-templated transcription"/>
    <property type="evidence" value="ECO:0007669"/>
    <property type="project" value="InterPro"/>
</dbReference>
<dbReference type="Pfam" id="PF00072">
    <property type="entry name" value="Response_reg"/>
    <property type="match status" value="1"/>
</dbReference>
<evidence type="ECO:0000259" key="5">
    <source>
        <dbReference type="PROSITE" id="PS50043"/>
    </source>
</evidence>
<sequence>MAHLLLIDDHPLVQVALQAALATAPIPLSLAAVDNEQAACQALQQQPTQLVILDISLPDSDGLEMLKLLKRRFPSLPVLIYSAQTERLYMQLAQAAGAAGYVVKSQSMPQLLSAILAVLGGKTVFPADMAAAATGGLPLTSKEQQILSLLARGYSNLQIARQLHISNKTVSTHKKNILEKTGAASVLDLAALWKAQQ</sequence>
<gene>
    <name evidence="7" type="ORF">C2E15_06835</name>
</gene>
<name>A0A2L0IDY4_9GAMM</name>
<feature type="domain" description="HTH luxR-type" evidence="5">
    <location>
        <begin position="132"/>
        <end position="197"/>
    </location>
</feature>
<dbReference type="RefSeq" id="WP_104956697.1">
    <property type="nucleotide sequence ID" value="NZ_CP026377.1"/>
</dbReference>
<reference evidence="7 8" key="1">
    <citation type="submission" date="2018-01" db="EMBL/GenBank/DDBJ databases">
        <title>Complete and assembled Genome of Pantoea gaviniae DSM22758T.</title>
        <authorList>
            <person name="Stevens M.J.A."/>
            <person name="Zurfluh K."/>
            <person name="Stephan R."/>
        </authorList>
    </citation>
    <scope>NUCLEOTIDE SEQUENCE [LARGE SCALE GENOMIC DNA]</scope>
    <source>
        <strain evidence="7 8">DSM 22758</strain>
    </source>
</reference>
<dbReference type="InterPro" id="IPR016032">
    <property type="entry name" value="Sig_transdc_resp-reg_C-effctor"/>
</dbReference>
<dbReference type="Proteomes" id="UP000238365">
    <property type="component" value="Chromosome"/>
</dbReference>
<dbReference type="KEGG" id="pgz:C2E15_06835"/>
<dbReference type="InterPro" id="IPR058245">
    <property type="entry name" value="NreC/VraR/RcsB-like_REC"/>
</dbReference>
<evidence type="ECO:0000256" key="4">
    <source>
        <dbReference type="PROSITE-ProRule" id="PRU00169"/>
    </source>
</evidence>
<keyword evidence="8" id="KW-1185">Reference proteome</keyword>
<dbReference type="Gene3D" id="3.40.50.2300">
    <property type="match status" value="1"/>
</dbReference>
<dbReference type="CDD" id="cd17535">
    <property type="entry name" value="REC_NarL-like"/>
    <property type="match status" value="1"/>
</dbReference>
<dbReference type="GO" id="GO:0003677">
    <property type="term" value="F:DNA binding"/>
    <property type="evidence" value="ECO:0007669"/>
    <property type="project" value="UniProtKB-KW"/>
</dbReference>
<dbReference type="SMART" id="SM00448">
    <property type="entry name" value="REC"/>
    <property type="match status" value="1"/>
</dbReference>
<dbReference type="PANTHER" id="PTHR45566">
    <property type="entry name" value="HTH-TYPE TRANSCRIPTIONAL REGULATOR YHJB-RELATED"/>
    <property type="match status" value="1"/>
</dbReference>
<dbReference type="InterPro" id="IPR051015">
    <property type="entry name" value="EvgA-like"/>
</dbReference>
<organism evidence="7 8">
    <name type="scientific">Mixta gaviniae</name>
    <dbReference type="NCBI Taxonomy" id="665914"/>
    <lineage>
        <taxon>Bacteria</taxon>
        <taxon>Pseudomonadati</taxon>
        <taxon>Pseudomonadota</taxon>
        <taxon>Gammaproteobacteria</taxon>
        <taxon>Enterobacterales</taxon>
        <taxon>Erwiniaceae</taxon>
        <taxon>Mixta</taxon>
    </lineage>
</organism>
<evidence type="ECO:0000313" key="8">
    <source>
        <dbReference type="Proteomes" id="UP000238365"/>
    </source>
</evidence>
<feature type="modified residue" description="4-aspartylphosphate" evidence="4">
    <location>
        <position position="54"/>
    </location>
</feature>
<dbReference type="AlphaFoldDB" id="A0A2L0IDY4"/>
<dbReference type="GO" id="GO:0000160">
    <property type="term" value="P:phosphorelay signal transduction system"/>
    <property type="evidence" value="ECO:0007669"/>
    <property type="project" value="InterPro"/>
</dbReference>
<dbReference type="SMART" id="SM00421">
    <property type="entry name" value="HTH_LUXR"/>
    <property type="match status" value="1"/>
</dbReference>
<dbReference type="CDD" id="cd06170">
    <property type="entry name" value="LuxR_C_like"/>
    <property type="match status" value="1"/>
</dbReference>
<dbReference type="PROSITE" id="PS00622">
    <property type="entry name" value="HTH_LUXR_1"/>
    <property type="match status" value="1"/>
</dbReference>
<keyword evidence="2" id="KW-0902">Two-component regulatory system</keyword>
<keyword evidence="1 4" id="KW-0597">Phosphoprotein</keyword>
<evidence type="ECO:0000256" key="1">
    <source>
        <dbReference type="ARBA" id="ARBA00022553"/>
    </source>
</evidence>
<dbReference type="PANTHER" id="PTHR45566:SF1">
    <property type="entry name" value="HTH-TYPE TRANSCRIPTIONAL REGULATOR YHJB-RELATED"/>
    <property type="match status" value="1"/>
</dbReference>
<dbReference type="PROSITE" id="PS50110">
    <property type="entry name" value="RESPONSE_REGULATORY"/>
    <property type="match status" value="1"/>
</dbReference>
<dbReference type="Pfam" id="PF00196">
    <property type="entry name" value="GerE"/>
    <property type="match status" value="1"/>
</dbReference>
<feature type="domain" description="Response regulatory" evidence="6">
    <location>
        <begin position="3"/>
        <end position="119"/>
    </location>
</feature>
<dbReference type="EMBL" id="CP026377">
    <property type="protein sequence ID" value="AUX92821.1"/>
    <property type="molecule type" value="Genomic_DNA"/>
</dbReference>
<proteinExistence type="predicted"/>
<dbReference type="SUPFAM" id="SSF52172">
    <property type="entry name" value="CheY-like"/>
    <property type="match status" value="1"/>
</dbReference>
<protein>
    <submittedName>
        <fullName evidence="7">DNA-binding response regulator</fullName>
    </submittedName>
</protein>
<dbReference type="PROSITE" id="PS50043">
    <property type="entry name" value="HTH_LUXR_2"/>
    <property type="match status" value="1"/>
</dbReference>
<evidence type="ECO:0000256" key="2">
    <source>
        <dbReference type="ARBA" id="ARBA00023012"/>
    </source>
</evidence>